<dbReference type="PATRIC" id="fig|43658.5.peg.3179"/>
<evidence type="ECO:0000256" key="1">
    <source>
        <dbReference type="SAM" id="Phobius"/>
    </source>
</evidence>
<reference evidence="2 3" key="1">
    <citation type="journal article" date="2015" name="BMC Genomics">
        <title>Genome mining reveals unlocked bioactive potential of marine Gram-negative bacteria.</title>
        <authorList>
            <person name="Machado H."/>
            <person name="Sonnenschein E.C."/>
            <person name="Melchiorsen J."/>
            <person name="Gram L."/>
        </authorList>
    </citation>
    <scope>NUCLEOTIDE SEQUENCE [LARGE SCALE GENOMIC DNA]</scope>
    <source>
        <strain evidence="2 3">S2471</strain>
    </source>
</reference>
<protein>
    <submittedName>
        <fullName evidence="2">Uncharacterized protein</fullName>
    </submittedName>
</protein>
<sequence length="173" mass="20743">MHIVDMILSSAVFIGLVLTWKDYNARWMFLLLSFFQLVDVTFNPIAIQWTRHYYLWCLALNTFFLFLILTRGVLAGLVFRTTKLTFFKKAREHYCLTIPECAVCIIIFCSMLLNVSIWIEIQLYYYEVLNYPFIYHHLWSPAQYTFHILDTLALFTFMIRSMRSKGELVYERN</sequence>
<comment type="caution">
    <text evidence="2">The sequence shown here is derived from an EMBL/GenBank/DDBJ whole genome shotgun (WGS) entry which is preliminary data.</text>
</comment>
<accession>A0A0F4QIJ3</accession>
<dbReference type="EMBL" id="JXYA01000036">
    <property type="protein sequence ID" value="KJZ07518.1"/>
    <property type="molecule type" value="Genomic_DNA"/>
</dbReference>
<feature type="transmembrane region" description="Helical" evidence="1">
    <location>
        <begin position="141"/>
        <end position="159"/>
    </location>
</feature>
<keyword evidence="1" id="KW-1133">Transmembrane helix</keyword>
<proteinExistence type="predicted"/>
<keyword evidence="1" id="KW-0472">Membrane</keyword>
<feature type="transmembrane region" description="Helical" evidence="1">
    <location>
        <begin position="100"/>
        <end position="121"/>
    </location>
</feature>
<dbReference type="Proteomes" id="UP000033452">
    <property type="component" value="Unassembled WGS sequence"/>
</dbReference>
<gene>
    <name evidence="2" type="ORF">TW77_15025</name>
</gene>
<organism evidence="2 3">
    <name type="scientific">Pseudoalteromonas rubra</name>
    <dbReference type="NCBI Taxonomy" id="43658"/>
    <lineage>
        <taxon>Bacteria</taxon>
        <taxon>Pseudomonadati</taxon>
        <taxon>Pseudomonadota</taxon>
        <taxon>Gammaproteobacteria</taxon>
        <taxon>Alteromonadales</taxon>
        <taxon>Pseudoalteromonadaceae</taxon>
        <taxon>Pseudoalteromonas</taxon>
    </lineage>
</organism>
<feature type="transmembrane region" description="Helical" evidence="1">
    <location>
        <begin position="53"/>
        <end position="79"/>
    </location>
</feature>
<dbReference type="AlphaFoldDB" id="A0A0F4QIJ3"/>
<feature type="transmembrane region" description="Helical" evidence="1">
    <location>
        <begin position="30"/>
        <end position="47"/>
    </location>
</feature>
<keyword evidence="1" id="KW-0812">Transmembrane</keyword>
<keyword evidence="3" id="KW-1185">Reference proteome</keyword>
<evidence type="ECO:0000313" key="3">
    <source>
        <dbReference type="Proteomes" id="UP000033452"/>
    </source>
</evidence>
<evidence type="ECO:0000313" key="2">
    <source>
        <dbReference type="EMBL" id="KJZ07518.1"/>
    </source>
</evidence>
<name>A0A0F4QIJ3_9GAMM</name>